<dbReference type="EMBL" id="UGHK01000002">
    <property type="protein sequence ID" value="STO72617.1"/>
    <property type="molecule type" value="Genomic_DNA"/>
</dbReference>
<proteinExistence type="predicted"/>
<name>A0A377I9A6_AVIPA</name>
<gene>
    <name evidence="1" type="ORF">M5S13_13120</name>
    <name evidence="2" type="ORF">NCTC11296_01813</name>
    <name evidence="3" type="ORF">NCTC11296_02550</name>
</gene>
<evidence type="ECO:0000313" key="3">
    <source>
        <dbReference type="EMBL" id="STO72617.1"/>
    </source>
</evidence>
<organism evidence="2 4">
    <name type="scientific">Avibacterium paragallinarum</name>
    <name type="common">Haemophilus gallinarum</name>
    <dbReference type="NCBI Taxonomy" id="728"/>
    <lineage>
        <taxon>Bacteria</taxon>
        <taxon>Pseudomonadati</taxon>
        <taxon>Pseudomonadota</taxon>
        <taxon>Gammaproteobacteria</taxon>
        <taxon>Pasteurellales</taxon>
        <taxon>Pasteurellaceae</taxon>
        <taxon>Avibacterium</taxon>
    </lineage>
</organism>
<dbReference type="Proteomes" id="UP001347884">
    <property type="component" value="Unassembled WGS sequence"/>
</dbReference>
<reference evidence="1 5" key="2">
    <citation type="journal article" date="2022" name="Front. Microbiol.">
        <title>Commensal bacteria contribute to the growth of multidrug-resistant Avibacterium paragallinarum in chickens.</title>
        <authorList>
            <person name="Zhu J."/>
            <person name="Chen Y."/>
            <person name="Wu Y."/>
            <person name="Wang Y."/>
            <person name="Zhu K."/>
        </authorList>
    </citation>
    <scope>NUCLEOTIDE SEQUENCE [LARGE SCALE GENOMIC DNA]</scope>
    <source>
        <strain evidence="1 5">AV25</strain>
    </source>
</reference>
<evidence type="ECO:0000313" key="5">
    <source>
        <dbReference type="Proteomes" id="UP001347884"/>
    </source>
</evidence>
<sequence>MAKQTFKDAAEIAAEIEKAGDYRNAARLWGVAATLANKMENQQWCENRADFCRRVATRPFKGADDE</sequence>
<reference evidence="2 4" key="1">
    <citation type="submission" date="2018-06" db="EMBL/GenBank/DDBJ databases">
        <authorList>
            <consortium name="Pathogen Informatics"/>
            <person name="Doyle S."/>
        </authorList>
    </citation>
    <scope>NUCLEOTIDE SEQUENCE [LARGE SCALE GENOMIC DNA]</scope>
    <source>
        <strain evidence="2 4">NCTC11296</strain>
    </source>
</reference>
<dbReference type="AlphaFoldDB" id="A0A377I9A6"/>
<dbReference type="InterPro" id="IPR047666">
    <property type="entry name" value="ANR_neg_reg"/>
</dbReference>
<protein>
    <submittedName>
        <fullName evidence="1">ANR family transcriptional regulator</fullName>
    </submittedName>
</protein>
<dbReference type="Proteomes" id="UP000254465">
    <property type="component" value="Unassembled WGS sequence"/>
</dbReference>
<reference evidence="1" key="3">
    <citation type="submission" date="2022-05" db="EMBL/GenBank/DDBJ databases">
        <authorList>
            <person name="Chen Y."/>
            <person name="Zhu J."/>
            <person name="Zhu K."/>
        </authorList>
    </citation>
    <scope>NUCLEOTIDE SEQUENCE</scope>
    <source>
        <strain evidence="1">AV25</strain>
    </source>
</reference>
<evidence type="ECO:0000313" key="1">
    <source>
        <dbReference type="EMBL" id="MEE6042796.1"/>
    </source>
</evidence>
<accession>A0A377I9A6</accession>
<evidence type="ECO:0000313" key="4">
    <source>
        <dbReference type="Proteomes" id="UP000254465"/>
    </source>
</evidence>
<keyword evidence="5" id="KW-1185">Reference proteome</keyword>
<evidence type="ECO:0000313" key="2">
    <source>
        <dbReference type="EMBL" id="STO71897.1"/>
    </source>
</evidence>
<dbReference type="EMBL" id="UGHK01000002">
    <property type="protein sequence ID" value="STO71897.1"/>
    <property type="molecule type" value="Genomic_DNA"/>
</dbReference>
<dbReference type="NCBIfam" id="NF033650">
    <property type="entry name" value="ANR_neg_reg"/>
    <property type="match status" value="1"/>
</dbReference>
<dbReference type="RefSeq" id="WP_017806858.1">
    <property type="nucleotide sequence ID" value="NZ_CP081939.1"/>
</dbReference>
<dbReference type="EMBL" id="JAMDKF010000066">
    <property type="protein sequence ID" value="MEE6042796.1"/>
    <property type="molecule type" value="Genomic_DNA"/>
</dbReference>